<gene>
    <name evidence="2" type="ORF">F2Q69_00038691</name>
</gene>
<evidence type="ECO:0000313" key="3">
    <source>
        <dbReference type="Proteomes" id="UP000712600"/>
    </source>
</evidence>
<dbReference type="EMBL" id="QGKX02000004">
    <property type="protein sequence ID" value="KAF3603014.1"/>
    <property type="molecule type" value="Genomic_DNA"/>
</dbReference>
<proteinExistence type="predicted"/>
<protein>
    <submittedName>
        <fullName evidence="2">Uncharacterized protein</fullName>
    </submittedName>
</protein>
<dbReference type="Proteomes" id="UP000712600">
    <property type="component" value="Unassembled WGS sequence"/>
</dbReference>
<feature type="compositionally biased region" description="Basic residues" evidence="1">
    <location>
        <begin position="79"/>
        <end position="88"/>
    </location>
</feature>
<dbReference type="AlphaFoldDB" id="A0A8S9SSI5"/>
<evidence type="ECO:0000313" key="2">
    <source>
        <dbReference type="EMBL" id="KAF3603014.1"/>
    </source>
</evidence>
<accession>A0A8S9SSI5</accession>
<organism evidence="2 3">
    <name type="scientific">Brassica cretica</name>
    <name type="common">Mustard</name>
    <dbReference type="NCBI Taxonomy" id="69181"/>
    <lineage>
        <taxon>Eukaryota</taxon>
        <taxon>Viridiplantae</taxon>
        <taxon>Streptophyta</taxon>
        <taxon>Embryophyta</taxon>
        <taxon>Tracheophyta</taxon>
        <taxon>Spermatophyta</taxon>
        <taxon>Magnoliopsida</taxon>
        <taxon>eudicotyledons</taxon>
        <taxon>Gunneridae</taxon>
        <taxon>Pentapetalae</taxon>
        <taxon>rosids</taxon>
        <taxon>malvids</taxon>
        <taxon>Brassicales</taxon>
        <taxon>Brassicaceae</taxon>
        <taxon>Brassiceae</taxon>
        <taxon>Brassica</taxon>
    </lineage>
</organism>
<comment type="caution">
    <text evidence="2">The sequence shown here is derived from an EMBL/GenBank/DDBJ whole genome shotgun (WGS) entry which is preliminary data.</text>
</comment>
<feature type="region of interest" description="Disordered" evidence="1">
    <location>
        <begin position="1"/>
        <end position="95"/>
    </location>
</feature>
<feature type="compositionally biased region" description="Basic and acidic residues" evidence="1">
    <location>
        <begin position="21"/>
        <end position="43"/>
    </location>
</feature>
<feature type="compositionally biased region" description="Polar residues" evidence="1">
    <location>
        <begin position="1"/>
        <end position="18"/>
    </location>
</feature>
<name>A0A8S9SSI5_BRACR</name>
<feature type="compositionally biased region" description="Basic and acidic residues" evidence="1">
    <location>
        <begin position="66"/>
        <end position="78"/>
    </location>
</feature>
<evidence type="ECO:0000256" key="1">
    <source>
        <dbReference type="SAM" id="MobiDB-lite"/>
    </source>
</evidence>
<sequence>MMEGVASSSKKGDINNSAADLPERTETKAPEVVVDREEKESAETKQWITNETRGLDTEVNDVIGEGNRERKKSAETKKAKMKVKRKQRQSTQGLGVLMKLKHCQRAQKVMLTKYDIGIRKDKHKGNGLMQTSTPCHEMMMMR</sequence>
<reference evidence="2" key="1">
    <citation type="submission" date="2019-12" db="EMBL/GenBank/DDBJ databases">
        <title>Genome sequencing and annotation of Brassica cretica.</title>
        <authorList>
            <person name="Studholme D.J."/>
            <person name="Sarris P."/>
        </authorList>
    </citation>
    <scope>NUCLEOTIDE SEQUENCE</scope>
    <source>
        <strain evidence="2">PFS-109/04</strain>
        <tissue evidence="2">Leaf</tissue>
    </source>
</reference>